<reference evidence="1 2" key="1">
    <citation type="submission" date="2018-08" db="EMBL/GenBank/DDBJ databases">
        <title>Isolation, diversity and antifungal activity of Actinobacteria from wheat.</title>
        <authorList>
            <person name="Han C."/>
        </authorList>
    </citation>
    <scope>NUCLEOTIDE SEQUENCE [LARGE SCALE GENOMIC DNA]</scope>
    <source>
        <strain evidence="1 2">NEAU-YY421</strain>
    </source>
</reference>
<dbReference type="EMBL" id="QUAK01000233">
    <property type="protein sequence ID" value="RFU82769.1"/>
    <property type="molecule type" value="Genomic_DNA"/>
</dbReference>
<accession>A0A372LW48</accession>
<dbReference type="OrthoDB" id="4245446at2"/>
<gene>
    <name evidence="1" type="ORF">DY218_31440</name>
</gene>
<keyword evidence="2" id="KW-1185">Reference proteome</keyword>
<comment type="caution">
    <text evidence="1">The sequence shown here is derived from an EMBL/GenBank/DDBJ whole genome shotgun (WGS) entry which is preliminary data.</text>
</comment>
<evidence type="ECO:0000313" key="2">
    <source>
        <dbReference type="Proteomes" id="UP000263094"/>
    </source>
</evidence>
<dbReference type="AlphaFoldDB" id="A0A372LW48"/>
<organism evidence="1 2">
    <name type="scientific">Streptomyces triticagri</name>
    <dbReference type="NCBI Taxonomy" id="2293568"/>
    <lineage>
        <taxon>Bacteria</taxon>
        <taxon>Bacillati</taxon>
        <taxon>Actinomycetota</taxon>
        <taxon>Actinomycetes</taxon>
        <taxon>Kitasatosporales</taxon>
        <taxon>Streptomycetaceae</taxon>
        <taxon>Streptomyces</taxon>
    </lineage>
</organism>
<protein>
    <submittedName>
        <fullName evidence="1">Uncharacterized protein</fullName>
    </submittedName>
</protein>
<dbReference type="Proteomes" id="UP000263094">
    <property type="component" value="Unassembled WGS sequence"/>
</dbReference>
<evidence type="ECO:0000313" key="1">
    <source>
        <dbReference type="EMBL" id="RFU82769.1"/>
    </source>
</evidence>
<dbReference type="RefSeq" id="WP_128559547.1">
    <property type="nucleotide sequence ID" value="NZ_QUAK01000233.1"/>
</dbReference>
<name>A0A372LW48_9ACTN</name>
<sequence>MCEDCADFNRTVALLADLALYSDTACADGLFIDVVGPCLAASLPEPPPADGVGLDYPGGW</sequence>
<proteinExistence type="predicted"/>